<name>A0ABD3MSL6_9STRA</name>
<evidence type="ECO:0000313" key="3">
    <source>
        <dbReference type="Proteomes" id="UP001530315"/>
    </source>
</evidence>
<keyword evidence="1" id="KW-0472">Membrane</keyword>
<comment type="caution">
    <text evidence="2">The sequence shown here is derived from an EMBL/GenBank/DDBJ whole genome shotgun (WGS) entry which is preliminary data.</text>
</comment>
<dbReference type="Proteomes" id="UP001530315">
    <property type="component" value="Unassembled WGS sequence"/>
</dbReference>
<dbReference type="SUPFAM" id="SSF52540">
    <property type="entry name" value="P-loop containing nucleoside triphosphate hydrolases"/>
    <property type="match status" value="1"/>
</dbReference>
<keyword evidence="1" id="KW-0812">Transmembrane</keyword>
<dbReference type="EMBL" id="JALLAZ020001800">
    <property type="protein sequence ID" value="KAL3763485.1"/>
    <property type="molecule type" value="Genomic_DNA"/>
</dbReference>
<evidence type="ECO:0000313" key="2">
    <source>
        <dbReference type="EMBL" id="KAL3763485.1"/>
    </source>
</evidence>
<proteinExistence type="predicted"/>
<dbReference type="InterPro" id="IPR027417">
    <property type="entry name" value="P-loop_NTPase"/>
</dbReference>
<accession>A0ABD3MSL6</accession>
<keyword evidence="3" id="KW-1185">Reference proteome</keyword>
<evidence type="ECO:0008006" key="4">
    <source>
        <dbReference type="Google" id="ProtNLM"/>
    </source>
</evidence>
<sequence length="469" mass="52459">MPPIARNIISSSVRRLTKKRLVAFLTFFILKALCTLVVLTFYMGSRISTVHRLEDSLFMMMRRDGGEVAGGDGGAATLDDTEASSRNAGMGSNSTIQGGVTNNQSSSALMITPNLSDGTLRGKERLWDILQTRNVTRVDADYWATIPTWETVIRNIRRAKDGDGDDVDASPIIHGLETCEAFRRITSSDPAQRRIAPGGMFNTGTNYLSVLLEYNCQNPDRVKKLRGKARRGHGNEWEVPWGKHTPASARGNYSKYPNMKYTIDDVLPVVLIRNPYGWMKSMCRNPYTAEWRGIHDRETCPQLITKVGKKGGRDVEEYNPVEVKYGYGTSHHRSLGHLWNDWYGEYFYGNRSGTADGDRSTDAPFPRLLVRFEDIIFFPYEVTKQVCSCAGGVLGHREDDKDVANGTFHYVVRSAKRGPAHGPASQRNGLIDSWAKYGSVNPKDAYSEEEIRVAMGILDPQLMDTFGYG</sequence>
<dbReference type="Gene3D" id="3.40.50.300">
    <property type="entry name" value="P-loop containing nucleotide triphosphate hydrolases"/>
    <property type="match status" value="1"/>
</dbReference>
<dbReference type="AlphaFoldDB" id="A0ABD3MSL6"/>
<keyword evidence="1" id="KW-1133">Transmembrane helix</keyword>
<evidence type="ECO:0000256" key="1">
    <source>
        <dbReference type="SAM" id="Phobius"/>
    </source>
</evidence>
<reference evidence="2 3" key="1">
    <citation type="submission" date="2024-10" db="EMBL/GenBank/DDBJ databases">
        <title>Updated reference genomes for cyclostephanoid diatoms.</title>
        <authorList>
            <person name="Roberts W.R."/>
            <person name="Alverson A.J."/>
        </authorList>
    </citation>
    <scope>NUCLEOTIDE SEQUENCE [LARGE SCALE GENOMIC DNA]</scope>
    <source>
        <strain evidence="2 3">AJA276-08</strain>
    </source>
</reference>
<organism evidence="2 3">
    <name type="scientific">Stephanodiscus triporus</name>
    <dbReference type="NCBI Taxonomy" id="2934178"/>
    <lineage>
        <taxon>Eukaryota</taxon>
        <taxon>Sar</taxon>
        <taxon>Stramenopiles</taxon>
        <taxon>Ochrophyta</taxon>
        <taxon>Bacillariophyta</taxon>
        <taxon>Coscinodiscophyceae</taxon>
        <taxon>Thalassiosirophycidae</taxon>
        <taxon>Stephanodiscales</taxon>
        <taxon>Stephanodiscaceae</taxon>
        <taxon>Stephanodiscus</taxon>
    </lineage>
</organism>
<feature type="transmembrane region" description="Helical" evidence="1">
    <location>
        <begin position="21"/>
        <end position="43"/>
    </location>
</feature>
<gene>
    <name evidence="2" type="ORF">ACHAW5_010877</name>
</gene>
<protein>
    <recommendedName>
        <fullName evidence="4">Sulfotransferase domain-containing protein</fullName>
    </recommendedName>
</protein>